<keyword evidence="3" id="KW-1185">Reference proteome</keyword>
<reference evidence="2 3" key="1">
    <citation type="submission" date="2024-11" db="EMBL/GenBank/DDBJ databases">
        <authorList>
            <person name="Lucas J.A."/>
        </authorList>
    </citation>
    <scope>NUCLEOTIDE SEQUENCE [LARGE SCALE GENOMIC DNA]</scope>
    <source>
        <strain evidence="2 3">Z 7.15</strain>
    </source>
</reference>
<feature type="signal peptide" evidence="1">
    <location>
        <begin position="1"/>
        <end position="21"/>
    </location>
</feature>
<name>A0ABW8QTR1_9PSED</name>
<evidence type="ECO:0008006" key="4">
    <source>
        <dbReference type="Google" id="ProtNLM"/>
    </source>
</evidence>
<organism evidence="2 3">
    <name type="scientific">Pseudomonas pergaminensis</name>
    <dbReference type="NCBI Taxonomy" id="2853159"/>
    <lineage>
        <taxon>Bacteria</taxon>
        <taxon>Pseudomonadati</taxon>
        <taxon>Pseudomonadota</taxon>
        <taxon>Gammaproteobacteria</taxon>
        <taxon>Pseudomonadales</taxon>
        <taxon>Pseudomonadaceae</taxon>
        <taxon>Pseudomonas</taxon>
    </lineage>
</organism>
<dbReference type="EMBL" id="JBJHQF010000003">
    <property type="protein sequence ID" value="MFK9002990.1"/>
    <property type="molecule type" value="Genomic_DNA"/>
</dbReference>
<comment type="caution">
    <text evidence="2">The sequence shown here is derived from an EMBL/GenBank/DDBJ whole genome shotgun (WGS) entry which is preliminary data.</text>
</comment>
<dbReference type="RefSeq" id="WP_406596466.1">
    <property type="nucleotide sequence ID" value="NZ_JBJHQF010000003.1"/>
</dbReference>
<gene>
    <name evidence="2" type="ORF">ACJEBJ_02530</name>
</gene>
<sequence length="287" mass="32830">MVRNRIVLVFLLLGFATQAMAEKVTLIADTNAKSAYPIGLLKLALSLSEKPYDFVFLPDSPTAKRQEEMVREGSLSVFWTSTSKELEAQYQPIRIPIYKGLLGYRIFLIRKEDQPKFTKVRTLADLQGLMAGQGQYWSDTQILRKAGLAVATSTKDEGLFYMLDGGRFDYMPRGVPEPWDEIKGHPNLNLVVEQELMLIYPSPAYFFVSRDNPQLAKDLEYGLNVAIEKGEFDRYFYSNPMIQSVLKDANLKGRRAIRISNPNLHEDTPLSRTELWFNPEQYEGEAR</sequence>
<dbReference type="Proteomes" id="UP001623008">
    <property type="component" value="Unassembled WGS sequence"/>
</dbReference>
<dbReference type="SUPFAM" id="SSF53850">
    <property type="entry name" value="Periplasmic binding protein-like II"/>
    <property type="match status" value="1"/>
</dbReference>
<keyword evidence="1" id="KW-0732">Signal</keyword>
<proteinExistence type="predicted"/>
<evidence type="ECO:0000256" key="1">
    <source>
        <dbReference type="SAM" id="SignalP"/>
    </source>
</evidence>
<feature type="chain" id="PRO_5045734744" description="Diguanylate cyclase" evidence="1">
    <location>
        <begin position="22"/>
        <end position="287"/>
    </location>
</feature>
<evidence type="ECO:0000313" key="2">
    <source>
        <dbReference type="EMBL" id="MFK9002990.1"/>
    </source>
</evidence>
<accession>A0ABW8QTR1</accession>
<protein>
    <recommendedName>
        <fullName evidence="4">Diguanylate cyclase</fullName>
    </recommendedName>
</protein>
<evidence type="ECO:0000313" key="3">
    <source>
        <dbReference type="Proteomes" id="UP001623008"/>
    </source>
</evidence>